<protein>
    <submittedName>
        <fullName evidence="1">Uncharacterized protein</fullName>
    </submittedName>
</protein>
<evidence type="ECO:0000313" key="2">
    <source>
        <dbReference type="Proteomes" id="UP000009081"/>
    </source>
</evidence>
<sequence>MPEAMPDDDAALKAAIESPETILLYGVPRERTPVLVSKVFGNGAKLVELAPVNSIPQCYVLRVDGSWSLSNNDPEPTLGSHTDEIVQAIADEFGISESEDDAGEPLPDEERAPWPAIDMEIGVYWRARTWPEGYGPASKPAPAASA</sequence>
<dbReference type="HOGENOM" id="CLU_1775261_0_0_5"/>
<accession>C5B3W1</accession>
<proteinExistence type="predicted"/>
<name>C5B3W1_METEA</name>
<dbReference type="EMBL" id="CP001511">
    <property type="protein sequence ID" value="ACS43143.1"/>
    <property type="molecule type" value="Genomic_DNA"/>
</dbReference>
<gene>
    <name evidence="1" type="ordered locus">MexAM1_META2p0249</name>
</gene>
<organism evidence="1 2">
    <name type="scientific">Methylorubrum extorquens (strain ATCC 14718 / DSM 1338 / JCM 2805 / NCIMB 9133 / AM1)</name>
    <name type="common">Methylobacterium extorquens</name>
    <dbReference type="NCBI Taxonomy" id="272630"/>
    <lineage>
        <taxon>Bacteria</taxon>
        <taxon>Pseudomonadati</taxon>
        <taxon>Pseudomonadota</taxon>
        <taxon>Alphaproteobacteria</taxon>
        <taxon>Hyphomicrobiales</taxon>
        <taxon>Methylobacteriaceae</taxon>
        <taxon>Methylorubrum</taxon>
    </lineage>
</organism>
<keyword evidence="1" id="KW-0614">Plasmid</keyword>
<evidence type="ECO:0000313" key="1">
    <source>
        <dbReference type="EMBL" id="ACS43143.1"/>
    </source>
</evidence>
<keyword evidence="2" id="KW-1185">Reference proteome</keyword>
<dbReference type="Proteomes" id="UP000009081">
    <property type="component" value="Plasmid megaplasmid"/>
</dbReference>
<dbReference type="KEGG" id="mea:Mex_2p0249"/>
<dbReference type="AlphaFoldDB" id="C5B3W1"/>
<reference evidence="1 2" key="1">
    <citation type="journal article" date="2009" name="PLoS ONE">
        <title>Methylobacterium genome sequences: a reference blueprint to investigate microbial metabolism of C1 compounds from natural and industrial sources.</title>
        <authorList>
            <person name="Vuilleumier S."/>
            <person name="Chistoserdova L."/>
            <person name="Lee M.-C."/>
            <person name="Bringel F."/>
            <person name="Lajus A."/>
            <person name="Zhou Y."/>
            <person name="Gourion B."/>
            <person name="Barbe V."/>
            <person name="Chang J."/>
            <person name="Cruveiller S."/>
            <person name="Dossat C."/>
            <person name="Gillett W."/>
            <person name="Gruffaz C."/>
            <person name="Haugen E."/>
            <person name="Hourcade E."/>
            <person name="Levy R."/>
            <person name="Mangenot S."/>
            <person name="Muller E."/>
            <person name="Nadalig T."/>
            <person name="Pagni M."/>
            <person name="Penny C."/>
            <person name="Peyraud R."/>
            <person name="Robinson D.G."/>
            <person name="Roche D."/>
            <person name="Rouy Z."/>
            <person name="Saenampechek C."/>
            <person name="Salvignol G."/>
            <person name="Vallenet D."/>
            <person name="Wu Z."/>
            <person name="Marx C.J."/>
            <person name="Vorholt J.A."/>
            <person name="Olson M.V."/>
            <person name="Kaul R."/>
            <person name="Weissenbach J."/>
            <person name="Medigue C."/>
            <person name="Lidstrom M.E."/>
        </authorList>
    </citation>
    <scope>NUCLEOTIDE SEQUENCE [LARGE SCALE GENOMIC DNA]</scope>
    <source>
        <strain evidence="2">ATCC 14718 / DSM 1338 / JCM 2805 / NCIMB 9133 / AM1</strain>
    </source>
</reference>
<geneLocation type="plasmid" evidence="1 2">
    <name>megaplasmid</name>
</geneLocation>